<comment type="function">
    <text evidence="9">Condenses 4-methyl-5-(beta-hydroxyethyl)thiazole monophosphate (THZ-P) and 2-methyl-4-amino-5-hydroxymethyl pyrimidine pyrophosphate (HMP-PP) to form thiamine monophosphate (TMP).</text>
</comment>
<accession>A0A7V5M011</accession>
<evidence type="ECO:0000256" key="1">
    <source>
        <dbReference type="ARBA" id="ARBA00005165"/>
    </source>
</evidence>
<feature type="binding site" evidence="9">
    <location>
        <position position="204"/>
    </location>
    <ligand>
        <name>Mg(2+)</name>
        <dbReference type="ChEBI" id="CHEBI:18420"/>
    </ligand>
</feature>
<feature type="binding site" evidence="9">
    <location>
        <begin position="268"/>
        <end position="270"/>
    </location>
    <ligand>
        <name>2-[(2R,5Z)-2-carboxy-4-methylthiazol-5(2H)-ylidene]ethyl phosphate</name>
        <dbReference type="ChEBI" id="CHEBI:62899"/>
    </ligand>
</feature>
<comment type="cofactor">
    <cofactor evidence="9">
        <name>Mg(2+)</name>
        <dbReference type="ChEBI" id="CHEBI:18420"/>
    </cofactor>
    <text evidence="9">Binds 1 Mg(2+) ion per subunit.</text>
</comment>
<dbReference type="InterPro" id="IPR041397">
    <property type="entry name" value="ThiD2"/>
</dbReference>
<comment type="pathway">
    <text evidence="1 9 11">Cofactor biosynthesis; thiamine diphosphate biosynthesis; thiamine phosphate from 4-amino-2-methyl-5-diphosphomethylpyrimidine and 4-methyl-5-(2-phosphoethyl)-thiazole: step 1/1.</text>
</comment>
<dbReference type="FunFam" id="3.20.20.70:FF:000096">
    <property type="entry name" value="Thiamine-phosphate synthase"/>
    <property type="match status" value="1"/>
</dbReference>
<keyword evidence="2 9" id="KW-0808">Transferase</keyword>
<protein>
    <recommendedName>
        <fullName evidence="9">Thiamine-phosphate synthase</fullName>
        <shortName evidence="9">TP synthase</shortName>
        <shortName evidence="9">TPS</shortName>
        <ecNumber evidence="9">2.5.1.3</ecNumber>
    </recommendedName>
    <alternativeName>
        <fullName evidence="9">Thiamine-phosphate pyrophosphorylase</fullName>
        <shortName evidence="9">TMP pyrophosphorylase</shortName>
        <shortName evidence="9">TMP-PPase</shortName>
    </alternativeName>
</protein>
<dbReference type="HAMAP" id="MF_00097">
    <property type="entry name" value="TMP_synthase"/>
    <property type="match status" value="1"/>
</dbReference>
<dbReference type="AlphaFoldDB" id="A0A7V5M011"/>
<dbReference type="GO" id="GO:0000287">
    <property type="term" value="F:magnesium ion binding"/>
    <property type="evidence" value="ECO:0007669"/>
    <property type="project" value="UniProtKB-UniRule"/>
</dbReference>
<feature type="binding site" evidence="9">
    <location>
        <position position="299"/>
    </location>
    <ligand>
        <name>2-[(2R,5Z)-2-carboxy-4-methylthiazol-5(2H)-ylidene]ethyl phosphate</name>
        <dbReference type="ChEBI" id="CHEBI:62899"/>
    </ligand>
</feature>
<dbReference type="Proteomes" id="UP000886070">
    <property type="component" value="Unassembled WGS sequence"/>
</dbReference>
<reference evidence="14" key="1">
    <citation type="journal article" date="2020" name="mSystems">
        <title>Genome- and Community-Level Interaction Insights into Carbon Utilization and Element Cycling Functions of Hydrothermarchaeota in Hydrothermal Sediment.</title>
        <authorList>
            <person name="Zhou Z."/>
            <person name="Liu Y."/>
            <person name="Xu W."/>
            <person name="Pan J."/>
            <person name="Luo Z.H."/>
            <person name="Li M."/>
        </authorList>
    </citation>
    <scope>NUCLEOTIDE SEQUENCE [LARGE SCALE GENOMIC DNA]</scope>
    <source>
        <strain evidence="14">HyVt-92</strain>
    </source>
</reference>
<evidence type="ECO:0000256" key="3">
    <source>
        <dbReference type="ARBA" id="ARBA00022723"/>
    </source>
</evidence>
<dbReference type="InterPro" id="IPR013785">
    <property type="entry name" value="Aldolase_TIM"/>
</dbReference>
<dbReference type="Pfam" id="PF17792">
    <property type="entry name" value="ThiD2"/>
    <property type="match status" value="1"/>
</dbReference>
<dbReference type="PANTHER" id="PTHR20857">
    <property type="entry name" value="THIAMINE-PHOSPHATE PYROPHOSPHORYLASE"/>
    <property type="match status" value="1"/>
</dbReference>
<dbReference type="SUPFAM" id="SSF51391">
    <property type="entry name" value="Thiamin phosphate synthase"/>
    <property type="match status" value="1"/>
</dbReference>
<evidence type="ECO:0000256" key="2">
    <source>
        <dbReference type="ARBA" id="ARBA00022679"/>
    </source>
</evidence>
<evidence type="ECO:0000259" key="13">
    <source>
        <dbReference type="Pfam" id="PF17792"/>
    </source>
</evidence>
<feature type="binding site" evidence="9">
    <location>
        <position position="271"/>
    </location>
    <ligand>
        <name>4-amino-2-methyl-5-(diphosphooxymethyl)pyrimidine</name>
        <dbReference type="ChEBI" id="CHEBI:57841"/>
    </ligand>
</feature>
<dbReference type="EMBL" id="DRTT01000072">
    <property type="protein sequence ID" value="HHF98309.1"/>
    <property type="molecule type" value="Genomic_DNA"/>
</dbReference>
<comment type="caution">
    <text evidence="14">The sequence shown here is derived from an EMBL/GenBank/DDBJ whole genome shotgun (WGS) entry which is preliminary data.</text>
</comment>
<keyword evidence="5 9" id="KW-0784">Thiamine biosynthesis</keyword>
<comment type="similarity">
    <text evidence="9 10">Belongs to the thiamine-phosphate synthase family.</text>
</comment>
<keyword evidence="3 9" id="KW-0479">Metal-binding</keyword>
<dbReference type="Pfam" id="PF02581">
    <property type="entry name" value="TMP-TENI"/>
    <property type="match status" value="1"/>
</dbReference>
<evidence type="ECO:0000256" key="4">
    <source>
        <dbReference type="ARBA" id="ARBA00022842"/>
    </source>
</evidence>
<dbReference type="UniPathway" id="UPA00060">
    <property type="reaction ID" value="UER00141"/>
</dbReference>
<organism evidence="14">
    <name type="scientific">Aerophobetes bacterium</name>
    <dbReference type="NCBI Taxonomy" id="2030807"/>
    <lineage>
        <taxon>Bacteria</taxon>
        <taxon>Candidatus Aerophobota</taxon>
    </lineage>
</organism>
<feature type="binding site" evidence="9">
    <location>
        <position position="223"/>
    </location>
    <ligand>
        <name>Mg(2+)</name>
        <dbReference type="ChEBI" id="CHEBI:18420"/>
    </ligand>
</feature>
<evidence type="ECO:0000256" key="10">
    <source>
        <dbReference type="RuleBase" id="RU003826"/>
    </source>
</evidence>
<evidence type="ECO:0000256" key="7">
    <source>
        <dbReference type="ARBA" id="ARBA00047851"/>
    </source>
</evidence>
<feature type="binding site" evidence="9">
    <location>
        <position position="203"/>
    </location>
    <ligand>
        <name>4-amino-2-methyl-5-(diphosphooxymethyl)pyrimidine</name>
        <dbReference type="ChEBI" id="CHEBI:57841"/>
    </ligand>
</feature>
<dbReference type="NCBIfam" id="NF002727">
    <property type="entry name" value="PRK02615.1"/>
    <property type="match status" value="1"/>
</dbReference>
<dbReference type="NCBIfam" id="TIGR00693">
    <property type="entry name" value="thiE"/>
    <property type="match status" value="1"/>
</dbReference>
<sequence>MLSLNKVYRIIDANLNRAGEGLRVLEDITRFCMNDKDLTEELKTLRHLILKEINSLPGKEKLIISRSSLKDVGKNLKEEKRKGFLELIDANFRRVQEAERSLEEFGKLILPSWGEKFRQFRFKTYEIEKQIKTKLRKKRNYALYAITKSSLPEKELFSKVEQAIKGGITALQLREKELSSREFLKRALKIKNMLPPHITFIINDRIDIALASDADGVHLGQDDIPLKIAREIMGEEKTIGISTHNVEQAKIAEEEGADYIGIGPVFPTSTKPDASPSIGCKLVFEVKSRAKIPVVAIGGISLDNLEEVLKTGIDGIAVVSAIFEKEDVLKATKNLVERIKKFKKTKDANPSHKK</sequence>
<evidence type="ECO:0000256" key="5">
    <source>
        <dbReference type="ARBA" id="ARBA00022977"/>
    </source>
</evidence>
<dbReference type="GO" id="GO:0005737">
    <property type="term" value="C:cytoplasm"/>
    <property type="evidence" value="ECO:0007669"/>
    <property type="project" value="TreeGrafter"/>
</dbReference>
<dbReference type="InterPro" id="IPR036206">
    <property type="entry name" value="ThiamineP_synth_sf"/>
</dbReference>
<dbReference type="CDD" id="cd00564">
    <property type="entry name" value="TMP_TenI"/>
    <property type="match status" value="1"/>
</dbReference>
<proteinExistence type="inferred from homology"/>
<evidence type="ECO:0000313" key="14">
    <source>
        <dbReference type="EMBL" id="HHF98309.1"/>
    </source>
</evidence>
<gene>
    <name evidence="9" type="primary">thiE</name>
    <name evidence="14" type="ORF">ENL39_02345</name>
</gene>
<comment type="catalytic activity">
    <reaction evidence="8 9 10">
        <text>2-[(2R,5Z)-2-carboxy-4-methylthiazol-5(2H)-ylidene]ethyl phosphate + 4-amino-2-methyl-5-(diphosphooxymethyl)pyrimidine + 2 H(+) = thiamine phosphate + CO2 + diphosphate</text>
        <dbReference type="Rhea" id="RHEA:47844"/>
        <dbReference type="ChEBI" id="CHEBI:15378"/>
        <dbReference type="ChEBI" id="CHEBI:16526"/>
        <dbReference type="ChEBI" id="CHEBI:33019"/>
        <dbReference type="ChEBI" id="CHEBI:37575"/>
        <dbReference type="ChEBI" id="CHEBI:57841"/>
        <dbReference type="ChEBI" id="CHEBI:62899"/>
        <dbReference type="EC" id="2.5.1.3"/>
    </reaction>
</comment>
<dbReference type="EC" id="2.5.1.3" evidence="9"/>
<dbReference type="PANTHER" id="PTHR20857:SF23">
    <property type="entry name" value="THIAMINE BIOSYNTHETIC BIFUNCTIONAL ENZYME"/>
    <property type="match status" value="1"/>
</dbReference>
<evidence type="ECO:0000256" key="11">
    <source>
        <dbReference type="RuleBase" id="RU004253"/>
    </source>
</evidence>
<evidence type="ECO:0000256" key="8">
    <source>
        <dbReference type="ARBA" id="ARBA00047883"/>
    </source>
</evidence>
<dbReference type="InterPro" id="IPR022998">
    <property type="entry name" value="ThiamineP_synth_TenI"/>
</dbReference>
<dbReference type="PIRSF" id="PIRSF000512">
    <property type="entry name" value="TMP_PPase_Cyanobac_prd"/>
    <property type="match status" value="1"/>
</dbReference>
<dbReference type="GO" id="GO:0009228">
    <property type="term" value="P:thiamine biosynthetic process"/>
    <property type="evidence" value="ECO:0007669"/>
    <property type="project" value="UniProtKB-KW"/>
</dbReference>
<dbReference type="InterPro" id="IPR034291">
    <property type="entry name" value="TMP_synthase"/>
</dbReference>
<feature type="domain" description="Thiamine phosphate synthase/TenI" evidence="12">
    <location>
        <begin position="143"/>
        <end position="322"/>
    </location>
</feature>
<dbReference type="GO" id="GO:0009229">
    <property type="term" value="P:thiamine diphosphate biosynthetic process"/>
    <property type="evidence" value="ECO:0007669"/>
    <property type="project" value="UniProtKB-UniRule"/>
</dbReference>
<name>A0A7V5M011_UNCAE</name>
<comment type="catalytic activity">
    <reaction evidence="6 9 10">
        <text>4-methyl-5-(2-phosphooxyethyl)-thiazole + 4-amino-2-methyl-5-(diphosphooxymethyl)pyrimidine + H(+) = thiamine phosphate + diphosphate</text>
        <dbReference type="Rhea" id="RHEA:22328"/>
        <dbReference type="ChEBI" id="CHEBI:15378"/>
        <dbReference type="ChEBI" id="CHEBI:33019"/>
        <dbReference type="ChEBI" id="CHEBI:37575"/>
        <dbReference type="ChEBI" id="CHEBI:57841"/>
        <dbReference type="ChEBI" id="CHEBI:58296"/>
        <dbReference type="EC" id="2.5.1.3"/>
    </reaction>
</comment>
<feature type="binding site" evidence="9">
    <location>
        <begin position="172"/>
        <end position="176"/>
    </location>
    <ligand>
        <name>4-amino-2-methyl-5-(diphosphooxymethyl)pyrimidine</name>
        <dbReference type="ChEBI" id="CHEBI:57841"/>
    </ligand>
</feature>
<dbReference type="Gene3D" id="3.20.20.70">
    <property type="entry name" value="Aldolase class I"/>
    <property type="match status" value="1"/>
</dbReference>
<evidence type="ECO:0000259" key="12">
    <source>
        <dbReference type="Pfam" id="PF02581"/>
    </source>
</evidence>
<evidence type="ECO:0000256" key="9">
    <source>
        <dbReference type="HAMAP-Rule" id="MF_00097"/>
    </source>
</evidence>
<feature type="binding site" evidence="9">
    <location>
        <begin position="319"/>
        <end position="320"/>
    </location>
    <ligand>
        <name>2-[(2R,5Z)-2-carboxy-4-methylthiazol-5(2H)-ylidene]ethyl phosphate</name>
        <dbReference type="ChEBI" id="CHEBI:62899"/>
    </ligand>
</feature>
<keyword evidence="4 9" id="KW-0460">Magnesium</keyword>
<feature type="binding site" evidence="9">
    <location>
        <position position="242"/>
    </location>
    <ligand>
        <name>4-amino-2-methyl-5-(diphosphooxymethyl)pyrimidine</name>
        <dbReference type="ChEBI" id="CHEBI:57841"/>
    </ligand>
</feature>
<comment type="catalytic activity">
    <reaction evidence="7 9 10">
        <text>2-(2-carboxy-4-methylthiazol-5-yl)ethyl phosphate + 4-amino-2-methyl-5-(diphosphooxymethyl)pyrimidine + 2 H(+) = thiamine phosphate + CO2 + diphosphate</text>
        <dbReference type="Rhea" id="RHEA:47848"/>
        <dbReference type="ChEBI" id="CHEBI:15378"/>
        <dbReference type="ChEBI" id="CHEBI:16526"/>
        <dbReference type="ChEBI" id="CHEBI:33019"/>
        <dbReference type="ChEBI" id="CHEBI:37575"/>
        <dbReference type="ChEBI" id="CHEBI:57841"/>
        <dbReference type="ChEBI" id="CHEBI:62890"/>
        <dbReference type="EC" id="2.5.1.3"/>
    </reaction>
</comment>
<feature type="domain" description="ThiD2" evidence="13">
    <location>
        <begin position="9"/>
        <end position="130"/>
    </location>
</feature>
<dbReference type="GO" id="GO:0004789">
    <property type="term" value="F:thiamine-phosphate diphosphorylase activity"/>
    <property type="evidence" value="ECO:0007669"/>
    <property type="project" value="UniProtKB-UniRule"/>
</dbReference>
<evidence type="ECO:0000256" key="6">
    <source>
        <dbReference type="ARBA" id="ARBA00047334"/>
    </source>
</evidence>
<dbReference type="InterPro" id="IPR016229">
    <property type="entry name" value="TMP_synthase_cyanobac_bac"/>
</dbReference>